<evidence type="ECO:0000256" key="4">
    <source>
        <dbReference type="ARBA" id="ARBA00022544"/>
    </source>
</evidence>
<evidence type="ECO:0000256" key="5">
    <source>
        <dbReference type="ARBA" id="ARBA00022692"/>
    </source>
</evidence>
<feature type="transmembrane region" description="Helical" evidence="8">
    <location>
        <begin position="140"/>
        <end position="161"/>
    </location>
</feature>
<keyword evidence="6 8" id="KW-1133">Transmembrane helix</keyword>
<dbReference type="GO" id="GO:0009847">
    <property type="term" value="P:spore germination"/>
    <property type="evidence" value="ECO:0007669"/>
    <property type="project" value="InterPro"/>
</dbReference>
<dbReference type="GO" id="GO:0016020">
    <property type="term" value="C:membrane"/>
    <property type="evidence" value="ECO:0007669"/>
    <property type="project" value="UniProtKB-SubCell"/>
</dbReference>
<gene>
    <name evidence="9" type="ORF">MJB10_17375</name>
</gene>
<sequence>MTQRLQIGLVFITMSMGFGFLQYPNLIFKITKTGHFVVVLSYGLLQMFLMIIYKKGLNYFPKQDIIDIYLKMGRWVAFIFLIPYVLNLTALVAMSLRQHAENIGSIFLSRTPDWSILILLLFISTFTAIKGLGTILRSSFFIFFIVNFLVLFVVISSIVNVDFKNALPAYPSSLDFLTKKDFFYLMGFSSILFLGFVPPETKLKFGQLFAEWTYVIFFYLAVVYLPLFIFGQETVVTFHFPAKDAVDSVDINWFIFNQQTIFFGMSMVGLTILLNAVLLWIIGQIIRKLFNWQRNKPSYWICAFSLIAFIFAVSVPNLAWIEKLSLWSAGVHAYFIVIIPFTIFIYGVIANRGMTGYENK</sequence>
<feature type="transmembrane region" description="Helical" evidence="8">
    <location>
        <begin position="209"/>
        <end position="230"/>
    </location>
</feature>
<dbReference type="PANTHER" id="PTHR34975">
    <property type="entry name" value="SPORE GERMINATION PROTEIN A2"/>
    <property type="match status" value="1"/>
</dbReference>
<evidence type="ECO:0000256" key="3">
    <source>
        <dbReference type="ARBA" id="ARBA00022448"/>
    </source>
</evidence>
<evidence type="ECO:0000256" key="6">
    <source>
        <dbReference type="ARBA" id="ARBA00022989"/>
    </source>
</evidence>
<evidence type="ECO:0000256" key="2">
    <source>
        <dbReference type="ARBA" id="ARBA00007998"/>
    </source>
</evidence>
<feature type="transmembrane region" description="Helical" evidence="8">
    <location>
        <begin position="331"/>
        <end position="350"/>
    </location>
</feature>
<feature type="transmembrane region" description="Helical" evidence="8">
    <location>
        <begin position="181"/>
        <end position="197"/>
    </location>
</feature>
<dbReference type="InterPro" id="IPR004761">
    <property type="entry name" value="Spore_GerAB"/>
</dbReference>
<keyword evidence="7 8" id="KW-0472">Membrane</keyword>
<dbReference type="KEGG" id="proo:MJB10_17375"/>
<comment type="subcellular location">
    <subcellularLocation>
        <location evidence="1">Membrane</location>
        <topology evidence="1">Multi-pass membrane protein</topology>
    </subcellularLocation>
</comment>
<feature type="transmembrane region" description="Helical" evidence="8">
    <location>
        <begin position="74"/>
        <end position="94"/>
    </location>
</feature>
<dbReference type="RefSeq" id="WP_314796696.1">
    <property type="nucleotide sequence ID" value="NZ_CP130319.1"/>
</dbReference>
<dbReference type="Proteomes" id="UP001304650">
    <property type="component" value="Chromosome"/>
</dbReference>
<accession>A0AA96LKQ4</accession>
<evidence type="ECO:0000313" key="9">
    <source>
        <dbReference type="EMBL" id="WNR42882.1"/>
    </source>
</evidence>
<protein>
    <submittedName>
        <fullName evidence="9">GerAB/ArcD/ProY family transporter</fullName>
    </submittedName>
</protein>
<dbReference type="PANTHER" id="PTHR34975:SF2">
    <property type="entry name" value="SPORE GERMINATION PROTEIN A2"/>
    <property type="match status" value="1"/>
</dbReference>
<evidence type="ECO:0000256" key="8">
    <source>
        <dbReference type="SAM" id="Phobius"/>
    </source>
</evidence>
<keyword evidence="10" id="KW-1185">Reference proteome</keyword>
<keyword evidence="4" id="KW-0309">Germination</keyword>
<feature type="transmembrane region" description="Helical" evidence="8">
    <location>
        <begin position="298"/>
        <end position="319"/>
    </location>
</feature>
<dbReference type="AlphaFoldDB" id="A0AA96LKQ4"/>
<feature type="transmembrane region" description="Helical" evidence="8">
    <location>
        <begin position="34"/>
        <end position="53"/>
    </location>
</feature>
<keyword evidence="5 8" id="KW-0812">Transmembrane</keyword>
<keyword evidence="3" id="KW-0813">Transport</keyword>
<proteinExistence type="inferred from homology"/>
<comment type="similarity">
    <text evidence="2">Belongs to the amino acid-polyamine-organocation (APC) superfamily. Spore germination protein (SGP) (TC 2.A.3.9) family.</text>
</comment>
<dbReference type="Pfam" id="PF03845">
    <property type="entry name" value="Spore_permease"/>
    <property type="match status" value="1"/>
</dbReference>
<feature type="transmembrane region" description="Helical" evidence="8">
    <location>
        <begin position="114"/>
        <end position="133"/>
    </location>
</feature>
<name>A0AA96LKQ4_9BACL</name>
<evidence type="ECO:0000256" key="1">
    <source>
        <dbReference type="ARBA" id="ARBA00004141"/>
    </source>
</evidence>
<evidence type="ECO:0000313" key="10">
    <source>
        <dbReference type="Proteomes" id="UP001304650"/>
    </source>
</evidence>
<feature type="transmembrane region" description="Helical" evidence="8">
    <location>
        <begin position="7"/>
        <end position="28"/>
    </location>
</feature>
<evidence type="ECO:0000256" key="7">
    <source>
        <dbReference type="ARBA" id="ARBA00023136"/>
    </source>
</evidence>
<feature type="transmembrane region" description="Helical" evidence="8">
    <location>
        <begin position="261"/>
        <end position="286"/>
    </location>
</feature>
<dbReference type="EMBL" id="CP130319">
    <property type="protein sequence ID" value="WNR42882.1"/>
    <property type="molecule type" value="Genomic_DNA"/>
</dbReference>
<organism evidence="9 10">
    <name type="scientific">Paenibacillus roseopurpureus</name>
    <dbReference type="NCBI Taxonomy" id="2918901"/>
    <lineage>
        <taxon>Bacteria</taxon>
        <taxon>Bacillati</taxon>
        <taxon>Bacillota</taxon>
        <taxon>Bacilli</taxon>
        <taxon>Bacillales</taxon>
        <taxon>Paenibacillaceae</taxon>
        <taxon>Paenibacillus</taxon>
    </lineage>
</organism>
<reference evidence="9" key="1">
    <citation type="submission" date="2022-02" db="EMBL/GenBank/DDBJ databases">
        <title>Paenibacillus sp. MBLB1832 Whole Genome Shotgun Sequencing.</title>
        <authorList>
            <person name="Hwang C.Y."/>
            <person name="Cho E.-S."/>
            <person name="Seo M.-J."/>
        </authorList>
    </citation>
    <scope>NUCLEOTIDE SEQUENCE</scope>
    <source>
        <strain evidence="9">MBLB1832</strain>
    </source>
</reference>